<keyword evidence="2" id="KW-1185">Reference proteome</keyword>
<reference evidence="1 2" key="1">
    <citation type="submission" date="2021-01" db="EMBL/GenBank/DDBJ databases">
        <title>WGS of actinomycetes isolated from Thailand.</title>
        <authorList>
            <person name="Thawai C."/>
        </authorList>
    </citation>
    <scope>NUCLEOTIDE SEQUENCE [LARGE SCALE GENOMIC DNA]</scope>
    <source>
        <strain evidence="1 2">CA3R110</strain>
    </source>
</reference>
<sequence length="251" mass="27304">MSTLTARRSLTKTRPAYDGHTGAMLRDALEALGIVHHVDQPRRGLPTEYLVCSVPGRARVWIHCVADPSARTPEGRRFADHYDLPTVALWAVAAMVTDDESTRFVFNGVGDEHKPTASAGMQAGQCAAAVADHFGLTVPEPEYTCLHCAHVIEWIEADGQGAWYDSSNWIGCVDGESLHAPEPLCGWCEGYGLIEVFDDSTDARKGHTTCDNAPCVARRIMRSDQAERERQAAQAQAAAHECTGPLCCPPF</sequence>
<protein>
    <submittedName>
        <fullName evidence="1">Uncharacterized protein</fullName>
    </submittedName>
</protein>
<evidence type="ECO:0000313" key="2">
    <source>
        <dbReference type="Proteomes" id="UP000621510"/>
    </source>
</evidence>
<dbReference type="EMBL" id="JAERRG010000009">
    <property type="protein sequence ID" value="MBL1115463.1"/>
    <property type="molecule type" value="Genomic_DNA"/>
</dbReference>
<name>A0ABS1PSQ8_9ACTN</name>
<proteinExistence type="predicted"/>
<comment type="caution">
    <text evidence="1">The sequence shown here is derived from an EMBL/GenBank/DDBJ whole genome shotgun (WGS) entry which is preliminary data.</text>
</comment>
<organism evidence="1 2">
    <name type="scientific">Streptomyces endocoffeicus</name>
    <dbReference type="NCBI Taxonomy" id="2898945"/>
    <lineage>
        <taxon>Bacteria</taxon>
        <taxon>Bacillati</taxon>
        <taxon>Actinomycetota</taxon>
        <taxon>Actinomycetes</taxon>
        <taxon>Kitasatosporales</taxon>
        <taxon>Streptomycetaceae</taxon>
        <taxon>Streptomyces</taxon>
    </lineage>
</organism>
<accession>A0ABS1PSQ8</accession>
<evidence type="ECO:0000313" key="1">
    <source>
        <dbReference type="EMBL" id="MBL1115463.1"/>
    </source>
</evidence>
<gene>
    <name evidence="1" type="ORF">JK364_24130</name>
</gene>
<dbReference type="Proteomes" id="UP000621510">
    <property type="component" value="Unassembled WGS sequence"/>
</dbReference>
<dbReference type="RefSeq" id="WP_201853253.1">
    <property type="nucleotide sequence ID" value="NZ_JAERRG010000009.1"/>
</dbReference>